<evidence type="ECO:0008006" key="4">
    <source>
        <dbReference type="Google" id="ProtNLM"/>
    </source>
</evidence>
<comment type="caution">
    <text evidence="2">The sequence shown here is derived from an EMBL/GenBank/DDBJ whole genome shotgun (WGS) entry which is preliminary data.</text>
</comment>
<dbReference type="PANTHER" id="PTHR37171:SF1">
    <property type="entry name" value="SERINE_THREONINE-PROTEIN KINASE YRZF-RELATED"/>
    <property type="match status" value="1"/>
</dbReference>
<dbReference type="InterPro" id="IPR011009">
    <property type="entry name" value="Kinase-like_dom_sf"/>
</dbReference>
<dbReference type="Proteomes" id="UP001316803">
    <property type="component" value="Unassembled WGS sequence"/>
</dbReference>
<dbReference type="PANTHER" id="PTHR37171">
    <property type="entry name" value="SERINE/THREONINE-PROTEIN KINASE YRZF-RELATED"/>
    <property type="match status" value="1"/>
</dbReference>
<evidence type="ECO:0000256" key="1">
    <source>
        <dbReference type="SAM" id="MobiDB-lite"/>
    </source>
</evidence>
<gene>
    <name evidence="2" type="ORF">OHC33_001452</name>
</gene>
<accession>A0AAN8ERC6</accession>
<evidence type="ECO:0000313" key="2">
    <source>
        <dbReference type="EMBL" id="KAK5957083.1"/>
    </source>
</evidence>
<feature type="compositionally biased region" description="Polar residues" evidence="1">
    <location>
        <begin position="13"/>
        <end position="24"/>
    </location>
</feature>
<evidence type="ECO:0000313" key="3">
    <source>
        <dbReference type="Proteomes" id="UP001316803"/>
    </source>
</evidence>
<sequence length="551" mass="62885">MSTTTENMSTETRLQCTRDSQLQSAPVEVEEEDESDISLWEKCVAHADEHNSWITGHYLEKSISLKINAVSTEWKIQSQIGREKNFRWEYEARSPYESSAVFNCVKVGGDEGPSEAVLKIYMQIPGPRRKHYQEVPYKRMRSHIRTEIEALERMKQLEASALGPQLLAHRRIKQGSKKWVPDGYVHFLLLEKLPGVPLSSEVYWTLSAQERADIRAAFKVSWEAMVNDLKISHHDTALRNLLWDQQHQKCYIVDYEGAEFLPEEGQPSTAVAQLEQPADRLPASPAPEDADTAPRPMTWTERKKCAAKYNMWIAGYYSCGSVMSFIIDGKRIEWEIVSQIGAEKNFLFEKDAQSPYESSAVFVCIRKCESSHPGEAVLKIHIQIPDPGAREGQTIPHAKAPPMVKSEIKALQRMRSLEDAPGPRLLAQSRNRQSSKQWVAAGYMCFLLMQKLPGTALQYDVYWSQPRHVQEEICAAFAKSFGKMLHLQIHHIDPALRNLLWDNIDKKWYVIRKVSESRLMLAAISLITRVVAFFHSLTLEAQRVMIFADGG</sequence>
<reference evidence="2 3" key="1">
    <citation type="submission" date="2022-12" db="EMBL/GenBank/DDBJ databases">
        <title>Genomic features and morphological characterization of a novel Knufia sp. strain isolated from spacecraft assembly facility.</title>
        <authorList>
            <person name="Teixeira M."/>
            <person name="Chander A.M."/>
            <person name="Stajich J.E."/>
            <person name="Venkateswaran K."/>
        </authorList>
    </citation>
    <scope>NUCLEOTIDE SEQUENCE [LARGE SCALE GENOMIC DNA]</scope>
    <source>
        <strain evidence="2 3">FJI-L2-BK-P2</strain>
    </source>
</reference>
<name>A0AAN8ERC6_9EURO</name>
<organism evidence="2 3">
    <name type="scientific">Knufia fluminis</name>
    <dbReference type="NCBI Taxonomy" id="191047"/>
    <lineage>
        <taxon>Eukaryota</taxon>
        <taxon>Fungi</taxon>
        <taxon>Dikarya</taxon>
        <taxon>Ascomycota</taxon>
        <taxon>Pezizomycotina</taxon>
        <taxon>Eurotiomycetes</taxon>
        <taxon>Chaetothyriomycetidae</taxon>
        <taxon>Chaetothyriales</taxon>
        <taxon>Trichomeriaceae</taxon>
        <taxon>Knufia</taxon>
    </lineage>
</organism>
<dbReference type="SUPFAM" id="SSF56112">
    <property type="entry name" value="Protein kinase-like (PK-like)"/>
    <property type="match status" value="2"/>
</dbReference>
<dbReference type="InterPro" id="IPR052396">
    <property type="entry name" value="Meiotic_Drive_Suppr_Kinase"/>
</dbReference>
<proteinExistence type="predicted"/>
<dbReference type="EMBL" id="JAKLMC020000003">
    <property type="protein sequence ID" value="KAK5957083.1"/>
    <property type="molecule type" value="Genomic_DNA"/>
</dbReference>
<keyword evidence="3" id="KW-1185">Reference proteome</keyword>
<protein>
    <recommendedName>
        <fullName evidence="4">Protein kinase domain-containing protein</fullName>
    </recommendedName>
</protein>
<feature type="region of interest" description="Disordered" evidence="1">
    <location>
        <begin position="266"/>
        <end position="295"/>
    </location>
</feature>
<feature type="region of interest" description="Disordered" evidence="1">
    <location>
        <begin position="1"/>
        <end position="28"/>
    </location>
</feature>
<dbReference type="Gene3D" id="1.10.510.10">
    <property type="entry name" value="Transferase(Phosphotransferase) domain 1"/>
    <property type="match status" value="1"/>
</dbReference>
<feature type="compositionally biased region" description="Low complexity" evidence="1">
    <location>
        <begin position="1"/>
        <end position="12"/>
    </location>
</feature>
<dbReference type="AlphaFoldDB" id="A0AAN8ERC6"/>